<reference evidence="3" key="1">
    <citation type="journal article" date="2013" name="Nature">
        <title>Pan genome of the phytoplankton Emiliania underpins its global distribution.</title>
        <authorList>
            <person name="Read B.A."/>
            <person name="Kegel J."/>
            <person name="Klute M.J."/>
            <person name="Kuo A."/>
            <person name="Lefebvre S.C."/>
            <person name="Maumus F."/>
            <person name="Mayer C."/>
            <person name="Miller J."/>
            <person name="Monier A."/>
            <person name="Salamov A."/>
            <person name="Young J."/>
            <person name="Aguilar M."/>
            <person name="Claverie J.M."/>
            <person name="Frickenhaus S."/>
            <person name="Gonzalez K."/>
            <person name="Herman E.K."/>
            <person name="Lin Y.C."/>
            <person name="Napier J."/>
            <person name="Ogata H."/>
            <person name="Sarno A.F."/>
            <person name="Shmutz J."/>
            <person name="Schroeder D."/>
            <person name="de Vargas C."/>
            <person name="Verret F."/>
            <person name="von Dassow P."/>
            <person name="Valentin K."/>
            <person name="Van de Peer Y."/>
            <person name="Wheeler G."/>
            <person name="Dacks J.B."/>
            <person name="Delwiche C.F."/>
            <person name="Dyhrman S.T."/>
            <person name="Glockner G."/>
            <person name="John U."/>
            <person name="Richards T."/>
            <person name="Worden A.Z."/>
            <person name="Zhang X."/>
            <person name="Grigoriev I.V."/>
            <person name="Allen A.E."/>
            <person name="Bidle K."/>
            <person name="Borodovsky M."/>
            <person name="Bowler C."/>
            <person name="Brownlee C."/>
            <person name="Cock J.M."/>
            <person name="Elias M."/>
            <person name="Gladyshev V.N."/>
            <person name="Groth M."/>
            <person name="Guda C."/>
            <person name="Hadaegh A."/>
            <person name="Iglesias-Rodriguez M.D."/>
            <person name="Jenkins J."/>
            <person name="Jones B.M."/>
            <person name="Lawson T."/>
            <person name="Leese F."/>
            <person name="Lindquist E."/>
            <person name="Lobanov A."/>
            <person name="Lomsadze A."/>
            <person name="Malik S.B."/>
            <person name="Marsh M.E."/>
            <person name="Mackinder L."/>
            <person name="Mock T."/>
            <person name="Mueller-Roeber B."/>
            <person name="Pagarete A."/>
            <person name="Parker M."/>
            <person name="Probert I."/>
            <person name="Quesneville H."/>
            <person name="Raines C."/>
            <person name="Rensing S.A."/>
            <person name="Riano-Pachon D.M."/>
            <person name="Richier S."/>
            <person name="Rokitta S."/>
            <person name="Shiraiwa Y."/>
            <person name="Soanes D.M."/>
            <person name="van der Giezen M."/>
            <person name="Wahlund T.M."/>
            <person name="Williams B."/>
            <person name="Wilson W."/>
            <person name="Wolfe G."/>
            <person name="Wurch L.L."/>
        </authorList>
    </citation>
    <scope>NUCLEOTIDE SEQUENCE</scope>
</reference>
<dbReference type="AlphaFoldDB" id="A0A0D3HXZ3"/>
<protein>
    <submittedName>
        <fullName evidence="2">Uncharacterized protein</fullName>
    </submittedName>
</protein>
<dbReference type="PaxDb" id="2903-EOD03878"/>
<feature type="transmembrane region" description="Helical" evidence="1">
    <location>
        <begin position="774"/>
        <end position="792"/>
    </location>
</feature>
<reference evidence="2" key="2">
    <citation type="submission" date="2024-10" db="UniProtKB">
        <authorList>
            <consortium name="EnsemblProtists"/>
        </authorList>
    </citation>
    <scope>IDENTIFICATION</scope>
</reference>
<dbReference type="GeneID" id="17250044"/>
<feature type="transmembrane region" description="Helical" evidence="1">
    <location>
        <begin position="721"/>
        <end position="754"/>
    </location>
</feature>
<feature type="transmembrane region" description="Helical" evidence="1">
    <location>
        <begin position="155"/>
        <end position="176"/>
    </location>
</feature>
<dbReference type="HOGENOM" id="CLU_329140_0_0_1"/>
<evidence type="ECO:0000313" key="2">
    <source>
        <dbReference type="EnsemblProtists" id="EOD03878"/>
    </source>
</evidence>
<keyword evidence="1" id="KW-0812">Transmembrane</keyword>
<dbReference type="RefSeq" id="XP_005756307.1">
    <property type="nucleotide sequence ID" value="XM_005756250.1"/>
</dbReference>
<name>A0A0D3HXZ3_EMIH1</name>
<accession>A0A0D3HXZ3</accession>
<keyword evidence="3" id="KW-1185">Reference proteome</keyword>
<dbReference type="EnsemblProtists" id="EOD03878">
    <property type="protein sequence ID" value="EOD03878"/>
    <property type="gene ID" value="EMIHUDRAFT_439332"/>
</dbReference>
<feature type="transmembrane region" description="Helical" evidence="1">
    <location>
        <begin position="89"/>
        <end position="114"/>
    </location>
</feature>
<feature type="transmembrane region" description="Helical" evidence="1">
    <location>
        <begin position="20"/>
        <end position="39"/>
    </location>
</feature>
<evidence type="ECO:0000256" key="1">
    <source>
        <dbReference type="SAM" id="Phobius"/>
    </source>
</evidence>
<keyword evidence="1" id="KW-0472">Membrane</keyword>
<feature type="transmembrane region" description="Helical" evidence="1">
    <location>
        <begin position="264"/>
        <end position="285"/>
    </location>
</feature>
<proteinExistence type="predicted"/>
<feature type="transmembrane region" description="Helical" evidence="1">
    <location>
        <begin position="690"/>
        <end position="709"/>
    </location>
</feature>
<dbReference type="Proteomes" id="UP000013827">
    <property type="component" value="Unassembled WGS sequence"/>
</dbReference>
<feature type="transmembrane region" description="Helical" evidence="1">
    <location>
        <begin position="197"/>
        <end position="214"/>
    </location>
</feature>
<feature type="transmembrane region" description="Helical" evidence="1">
    <location>
        <begin position="234"/>
        <end position="252"/>
    </location>
</feature>
<keyword evidence="1" id="KW-1133">Transmembrane helix</keyword>
<evidence type="ECO:0000313" key="3">
    <source>
        <dbReference type="Proteomes" id="UP000013827"/>
    </source>
</evidence>
<organism evidence="2 3">
    <name type="scientific">Emiliania huxleyi (strain CCMP1516)</name>
    <dbReference type="NCBI Taxonomy" id="280463"/>
    <lineage>
        <taxon>Eukaryota</taxon>
        <taxon>Haptista</taxon>
        <taxon>Haptophyta</taxon>
        <taxon>Prymnesiophyceae</taxon>
        <taxon>Isochrysidales</taxon>
        <taxon>Noelaerhabdaceae</taxon>
        <taxon>Emiliania</taxon>
    </lineage>
</organism>
<sequence>MEKVMESAYTVGVRGAQYLWWFVANFFLMFAECTGRMFGTVGMIAMGALIYEGCGEHAGVLCNKPGEVFELSIFGVDIGSDPEMTGWGVFAFIVGAVWLPLGWSGVDVAVLSALGPTLMVWLLPSLQGNCNDFLGAAGPDRWDVSLLGYLHLSRVMGTFVAAVYPGLMILFVRGGIGAWPEDGGRFATMEDATLTKLRGSVVAGGAFFWIWLVVGATLRQRPDWGPPSMTPLQVDAGCFSVFLLFTGAHMWLQHSLEPTRATLGCISVAGLAGGSTLALLAAGGFQGKPFQGVSHATGDSPAGHRFDGVLQMSRPFDERGYCGPGVPCPPSMQDIVAGSANLTDDLWGVLEEGLWPERCSEAIDCSWTGMYSCPGQQAGAAGVAKDDSSDEYYCCCEEEMWRTAASLDRPEPVNISCWGSWDGRLVLPFTEQDPSSLGSEVPSCAGQSWRPIPWGEGGAATPAGGVMAALSNVTAPSAQGPVTADALASFALAGGGANGSNFALLGAKQDEVLGADSAMLWRLQATALSAVFWFPVLHTIATHPDGVWAVFGCQYRSRWWVDAGMWVYGPMASKKEVGIVTVTAETAKTVLRNERGSFRSWFSRLSAVGPTAFLLSQPWQHYVGFAPAPAWMVASLSGYIDSPAATALHGAVFFGSFLNMWSFGNNAMARPEGTWVGPLEKVFTGTFLGYYQWMFLLMCIVNTGWLEIAHQFLGLAFPLAAFFYLVAILWFNCSWIICVETVSTVLFGLGGAYLTLKARTNDDVKLFWPYSFTAYNRFWLGEAVVLIAVAWFTHFQHVQLIRTSEKRLGDSSTARAAPAISSRSARTSARTSAPATRDGWYMLEEGAPRRDRTVVAEYVRLQRERRKEWTRMV</sequence>
<dbReference type="KEGG" id="ehx:EMIHUDRAFT_439332"/>